<dbReference type="SUPFAM" id="SSF144091">
    <property type="entry name" value="Rhomboid-like"/>
    <property type="match status" value="1"/>
</dbReference>
<feature type="transmembrane region" description="Helical" evidence="8">
    <location>
        <begin position="391"/>
        <end position="411"/>
    </location>
</feature>
<comment type="subcellular location">
    <subcellularLocation>
        <location evidence="1">Membrane</location>
        <topology evidence="1">Multi-pass membrane protein</topology>
    </subcellularLocation>
</comment>
<keyword evidence="3 8" id="KW-0812">Transmembrane</keyword>
<dbReference type="InterPro" id="IPR035952">
    <property type="entry name" value="Rhomboid-like_sf"/>
</dbReference>
<feature type="transmembrane region" description="Helical" evidence="8">
    <location>
        <begin position="285"/>
        <end position="302"/>
    </location>
</feature>
<dbReference type="RefSeq" id="WP_263072426.1">
    <property type="nucleotide sequence ID" value="NZ_JAOUSF010000002.1"/>
</dbReference>
<evidence type="ECO:0000256" key="2">
    <source>
        <dbReference type="ARBA" id="ARBA00009045"/>
    </source>
</evidence>
<evidence type="ECO:0000256" key="4">
    <source>
        <dbReference type="ARBA" id="ARBA00022801"/>
    </source>
</evidence>
<dbReference type="PANTHER" id="PTHR43731">
    <property type="entry name" value="RHOMBOID PROTEASE"/>
    <property type="match status" value="1"/>
</dbReference>
<feature type="transmembrane region" description="Helical" evidence="8">
    <location>
        <begin position="199"/>
        <end position="218"/>
    </location>
</feature>
<protein>
    <submittedName>
        <fullName evidence="10">Rhomboid family intramembrane serine protease</fullName>
    </submittedName>
</protein>
<feature type="compositionally biased region" description="Basic residues" evidence="7">
    <location>
        <begin position="168"/>
        <end position="182"/>
    </location>
</feature>
<proteinExistence type="inferred from homology"/>
<evidence type="ECO:0000256" key="8">
    <source>
        <dbReference type="SAM" id="Phobius"/>
    </source>
</evidence>
<evidence type="ECO:0000313" key="10">
    <source>
        <dbReference type="EMBL" id="MCU9613215.1"/>
    </source>
</evidence>
<feature type="region of interest" description="Disordered" evidence="7">
    <location>
        <begin position="91"/>
        <end position="185"/>
    </location>
</feature>
<feature type="transmembrane region" description="Helical" evidence="8">
    <location>
        <begin position="308"/>
        <end position="328"/>
    </location>
</feature>
<dbReference type="GO" id="GO:0006508">
    <property type="term" value="P:proteolysis"/>
    <property type="evidence" value="ECO:0007669"/>
    <property type="project" value="UniProtKB-KW"/>
</dbReference>
<feature type="domain" description="Peptidase S54 rhomboid" evidence="9">
    <location>
        <begin position="243"/>
        <end position="378"/>
    </location>
</feature>
<dbReference type="Gene3D" id="1.20.1540.10">
    <property type="entry name" value="Rhomboid-like"/>
    <property type="match status" value="1"/>
</dbReference>
<reference evidence="10" key="1">
    <citation type="submission" date="2022-10" db="EMBL/GenBank/DDBJ databases">
        <title>Description of Fervidibacillus gen. nov. in the family Fervidibacillaceae fam. nov. with two species, Fervidibacillus albus sp. nov., and Fervidibacillus halotolerans sp. nov., isolated from tidal flat sediments.</title>
        <authorList>
            <person name="Kwon K.K."/>
            <person name="Yang S.-H."/>
        </authorList>
    </citation>
    <scope>NUCLEOTIDE SEQUENCE</scope>
    <source>
        <strain evidence="10">JCM 19140</strain>
    </source>
</reference>
<sequence>MLQSRRGKKVREEIQKQIVANPKSIQLLKNAYDQTGKLHHPLFTSFKEKVLAELKAKNEFHDIKEQDIESYIEYEVKDYVRNQNNFINSIDEQSSSDAITAQPRGTDHSGNKHPSRNAESAKAGSEDEAAGTNARAVGLSRSARATTKLRKSHDKASKDSSDNGNKSSSRKSGKKGALRKAKMPTPMKGKGIKTYMKRYPAVILLLLAILFVQIITYVKGAGANDPETALQFGAFQAANTAPAEWYRFATYLFVQMGGTLTLLVNLVAIGILAPGLERMYGAKKFTTLFFLTGIISGIAVSLTSVAGIWGGAAGSICGFIGLYAGLALKRKKEIRVKRKMLIFIGSIAFLFFLFVSPSFPSNAYYWGLASGFVLSLFVQPQEQKRLAKKNWPLAAFQTILVAVIILFVLALPKYMPDTVNRANAEKLYIHLKDAVAKVANKESTTQQEEETQTKPEQRPDNISNENTDSEYPGAKTIDYKELQKNPENYIGTTIHFHGEIYNIQEIDGKTILSLSTKQDGQNYLGDEALVLYSGTTPLQEGDDIDVYGEMLGNYESNKEKLNEFVNNNKYSIYFDQRTFINQAPVLLTKRLVDANGNVYGE</sequence>
<feature type="transmembrane region" description="Helical" evidence="8">
    <location>
        <begin position="363"/>
        <end position="379"/>
    </location>
</feature>
<dbReference type="AlphaFoldDB" id="A0AAE3IW77"/>
<keyword evidence="5 8" id="KW-1133">Transmembrane helix</keyword>
<dbReference type="GO" id="GO:0016020">
    <property type="term" value="C:membrane"/>
    <property type="evidence" value="ECO:0007669"/>
    <property type="project" value="UniProtKB-SubCell"/>
</dbReference>
<comment type="caution">
    <text evidence="10">The sequence shown here is derived from an EMBL/GenBank/DDBJ whole genome shotgun (WGS) entry which is preliminary data.</text>
</comment>
<keyword evidence="11" id="KW-1185">Reference proteome</keyword>
<organism evidence="10 11">
    <name type="scientific">Perspicuibacillus lycopersici</name>
    <dbReference type="NCBI Taxonomy" id="1325689"/>
    <lineage>
        <taxon>Bacteria</taxon>
        <taxon>Bacillati</taxon>
        <taxon>Bacillota</taxon>
        <taxon>Bacilli</taxon>
        <taxon>Bacillales</taxon>
        <taxon>Bacillaceae</taxon>
        <taxon>Perspicuibacillus</taxon>
    </lineage>
</organism>
<dbReference type="EMBL" id="JAOUSF010000002">
    <property type="protein sequence ID" value="MCU9613215.1"/>
    <property type="molecule type" value="Genomic_DNA"/>
</dbReference>
<evidence type="ECO:0000256" key="6">
    <source>
        <dbReference type="ARBA" id="ARBA00023136"/>
    </source>
</evidence>
<dbReference type="GO" id="GO:0004252">
    <property type="term" value="F:serine-type endopeptidase activity"/>
    <property type="evidence" value="ECO:0007669"/>
    <property type="project" value="InterPro"/>
</dbReference>
<evidence type="ECO:0000313" key="11">
    <source>
        <dbReference type="Proteomes" id="UP001209318"/>
    </source>
</evidence>
<evidence type="ECO:0000259" key="9">
    <source>
        <dbReference type="Pfam" id="PF01694"/>
    </source>
</evidence>
<dbReference type="PANTHER" id="PTHR43731:SF14">
    <property type="entry name" value="PRESENILIN-ASSOCIATED RHOMBOID-LIKE PROTEIN, MITOCHONDRIAL"/>
    <property type="match status" value="1"/>
</dbReference>
<comment type="similarity">
    <text evidence="2">Belongs to the peptidase S54 family.</text>
</comment>
<evidence type="ECO:0000256" key="5">
    <source>
        <dbReference type="ARBA" id="ARBA00022989"/>
    </source>
</evidence>
<dbReference type="Pfam" id="PF01694">
    <property type="entry name" value="Rhomboid"/>
    <property type="match status" value="1"/>
</dbReference>
<keyword evidence="6 8" id="KW-0472">Membrane</keyword>
<dbReference type="InterPro" id="IPR022764">
    <property type="entry name" value="Peptidase_S54_rhomboid_dom"/>
</dbReference>
<feature type="transmembrane region" description="Helical" evidence="8">
    <location>
        <begin position="248"/>
        <end position="273"/>
    </location>
</feature>
<keyword evidence="10" id="KW-0645">Protease</keyword>
<evidence type="ECO:0000256" key="3">
    <source>
        <dbReference type="ARBA" id="ARBA00022692"/>
    </source>
</evidence>
<gene>
    <name evidence="10" type="ORF">OEV98_06575</name>
</gene>
<accession>A0AAE3IW77</accession>
<feature type="transmembrane region" description="Helical" evidence="8">
    <location>
        <begin position="340"/>
        <end position="357"/>
    </location>
</feature>
<keyword evidence="4" id="KW-0378">Hydrolase</keyword>
<name>A0AAE3IW77_9BACI</name>
<dbReference type="InterPro" id="IPR050925">
    <property type="entry name" value="Rhomboid_protease_S54"/>
</dbReference>
<dbReference type="Proteomes" id="UP001209318">
    <property type="component" value="Unassembled WGS sequence"/>
</dbReference>
<evidence type="ECO:0000256" key="7">
    <source>
        <dbReference type="SAM" id="MobiDB-lite"/>
    </source>
</evidence>
<evidence type="ECO:0000256" key="1">
    <source>
        <dbReference type="ARBA" id="ARBA00004141"/>
    </source>
</evidence>
<feature type="region of interest" description="Disordered" evidence="7">
    <location>
        <begin position="440"/>
        <end position="474"/>
    </location>
</feature>